<proteinExistence type="predicted"/>
<dbReference type="AlphaFoldDB" id="A0A2I0XDQ9"/>
<name>A0A2I0XDQ9_9ASPA</name>
<organism evidence="1 2">
    <name type="scientific">Dendrobium catenatum</name>
    <dbReference type="NCBI Taxonomy" id="906689"/>
    <lineage>
        <taxon>Eukaryota</taxon>
        <taxon>Viridiplantae</taxon>
        <taxon>Streptophyta</taxon>
        <taxon>Embryophyta</taxon>
        <taxon>Tracheophyta</taxon>
        <taxon>Spermatophyta</taxon>
        <taxon>Magnoliopsida</taxon>
        <taxon>Liliopsida</taxon>
        <taxon>Asparagales</taxon>
        <taxon>Orchidaceae</taxon>
        <taxon>Epidendroideae</taxon>
        <taxon>Malaxideae</taxon>
        <taxon>Dendrobiinae</taxon>
        <taxon>Dendrobium</taxon>
    </lineage>
</organism>
<dbReference type="Proteomes" id="UP000233837">
    <property type="component" value="Unassembled WGS sequence"/>
</dbReference>
<sequence length="65" mass="7403">MSFPSLVLGKSRAMSIAISIHGSIGIYMGVYKPCDYSRYFACLQVYSKRVHILDILDLLFRVMVK</sequence>
<reference evidence="1 2" key="1">
    <citation type="journal article" date="2016" name="Sci. Rep.">
        <title>The Dendrobium catenatum Lindl. genome sequence provides insights into polysaccharide synthase, floral development and adaptive evolution.</title>
        <authorList>
            <person name="Zhang G.Q."/>
            <person name="Xu Q."/>
            <person name="Bian C."/>
            <person name="Tsai W.C."/>
            <person name="Yeh C.M."/>
            <person name="Liu K.W."/>
            <person name="Yoshida K."/>
            <person name="Zhang L.S."/>
            <person name="Chang S.B."/>
            <person name="Chen F."/>
            <person name="Shi Y."/>
            <person name="Su Y.Y."/>
            <person name="Zhang Y.Q."/>
            <person name="Chen L.J."/>
            <person name="Yin Y."/>
            <person name="Lin M."/>
            <person name="Huang H."/>
            <person name="Deng H."/>
            <person name="Wang Z.W."/>
            <person name="Zhu S.L."/>
            <person name="Zhao X."/>
            <person name="Deng C."/>
            <person name="Niu S.C."/>
            <person name="Huang J."/>
            <person name="Wang M."/>
            <person name="Liu G.H."/>
            <person name="Yang H.J."/>
            <person name="Xiao X.J."/>
            <person name="Hsiao Y.Y."/>
            <person name="Wu W.L."/>
            <person name="Chen Y.Y."/>
            <person name="Mitsuda N."/>
            <person name="Ohme-Takagi M."/>
            <person name="Luo Y.B."/>
            <person name="Van de Peer Y."/>
            <person name="Liu Z.J."/>
        </authorList>
    </citation>
    <scope>NUCLEOTIDE SEQUENCE [LARGE SCALE GENOMIC DNA]</scope>
    <source>
        <tissue evidence="1">The whole plant</tissue>
    </source>
</reference>
<dbReference type="EMBL" id="KZ501954">
    <property type="protein sequence ID" value="PKU86042.1"/>
    <property type="molecule type" value="Genomic_DNA"/>
</dbReference>
<reference evidence="1 2" key="2">
    <citation type="journal article" date="2017" name="Nature">
        <title>The Apostasia genome and the evolution of orchids.</title>
        <authorList>
            <person name="Zhang G.Q."/>
            <person name="Liu K.W."/>
            <person name="Li Z."/>
            <person name="Lohaus R."/>
            <person name="Hsiao Y.Y."/>
            <person name="Niu S.C."/>
            <person name="Wang J.Y."/>
            <person name="Lin Y.C."/>
            <person name="Xu Q."/>
            <person name="Chen L.J."/>
            <person name="Yoshida K."/>
            <person name="Fujiwara S."/>
            <person name="Wang Z.W."/>
            <person name="Zhang Y.Q."/>
            <person name="Mitsuda N."/>
            <person name="Wang M."/>
            <person name="Liu G.H."/>
            <person name="Pecoraro L."/>
            <person name="Huang H.X."/>
            <person name="Xiao X.J."/>
            <person name="Lin M."/>
            <person name="Wu X.Y."/>
            <person name="Wu W.L."/>
            <person name="Chen Y.Y."/>
            <person name="Chang S.B."/>
            <person name="Sakamoto S."/>
            <person name="Ohme-Takagi M."/>
            <person name="Yagi M."/>
            <person name="Zeng S.J."/>
            <person name="Shen C.Y."/>
            <person name="Yeh C.M."/>
            <person name="Luo Y.B."/>
            <person name="Tsai W.C."/>
            <person name="Van de Peer Y."/>
            <person name="Liu Z.J."/>
        </authorList>
    </citation>
    <scope>NUCLEOTIDE SEQUENCE [LARGE SCALE GENOMIC DNA]</scope>
    <source>
        <tissue evidence="1">The whole plant</tissue>
    </source>
</reference>
<gene>
    <name evidence="1" type="ORF">MA16_Dca001873</name>
</gene>
<protein>
    <submittedName>
        <fullName evidence="1">Uncharacterized protein</fullName>
    </submittedName>
</protein>
<accession>A0A2I0XDQ9</accession>
<evidence type="ECO:0000313" key="1">
    <source>
        <dbReference type="EMBL" id="PKU86042.1"/>
    </source>
</evidence>
<evidence type="ECO:0000313" key="2">
    <source>
        <dbReference type="Proteomes" id="UP000233837"/>
    </source>
</evidence>
<keyword evidence="2" id="KW-1185">Reference proteome</keyword>